<keyword evidence="3" id="KW-1003">Cell membrane</keyword>
<keyword evidence="6" id="KW-0564">Palmitate</keyword>
<gene>
    <name evidence="9" type="ORF">JFL75_02160</name>
</gene>
<evidence type="ECO:0000256" key="8">
    <source>
        <dbReference type="SAM" id="SignalP"/>
    </source>
</evidence>
<evidence type="ECO:0000256" key="4">
    <source>
        <dbReference type="ARBA" id="ARBA00022729"/>
    </source>
</evidence>
<dbReference type="PANTHER" id="PTHR43649:SF33">
    <property type="entry name" value="POLYGALACTURONAN_RHAMNOGALACTURONAN-BINDING PROTEIN YTCQ"/>
    <property type="match status" value="1"/>
</dbReference>
<comment type="subcellular location">
    <subcellularLocation>
        <location evidence="1">Periplasm</location>
    </subcellularLocation>
</comment>
<evidence type="ECO:0000256" key="7">
    <source>
        <dbReference type="ARBA" id="ARBA00023288"/>
    </source>
</evidence>
<evidence type="ECO:0000256" key="3">
    <source>
        <dbReference type="ARBA" id="ARBA00022475"/>
    </source>
</evidence>
<feature type="signal peptide" evidence="8">
    <location>
        <begin position="1"/>
        <end position="20"/>
    </location>
</feature>
<comment type="similarity">
    <text evidence="2">Belongs to the bacterial solute-binding protein 1 family.</text>
</comment>
<proteinExistence type="inferred from homology"/>
<keyword evidence="7" id="KW-0449">Lipoprotein</keyword>
<dbReference type="AlphaFoldDB" id="A0A7T7XNV1"/>
<keyword evidence="5" id="KW-0472">Membrane</keyword>
<evidence type="ECO:0000313" key="9">
    <source>
        <dbReference type="EMBL" id="QQO09743.1"/>
    </source>
</evidence>
<accession>A0A7T7XNV1</accession>
<dbReference type="Gene3D" id="3.40.190.10">
    <property type="entry name" value="Periplasmic binding protein-like II"/>
    <property type="match status" value="2"/>
</dbReference>
<protein>
    <submittedName>
        <fullName evidence="9">Extracellular solute-binding protein</fullName>
    </submittedName>
</protein>
<dbReference type="EMBL" id="CP067089">
    <property type="protein sequence ID" value="QQO09743.1"/>
    <property type="molecule type" value="Genomic_DNA"/>
</dbReference>
<dbReference type="Proteomes" id="UP000595917">
    <property type="component" value="Chromosome"/>
</dbReference>
<dbReference type="SUPFAM" id="SSF53850">
    <property type="entry name" value="Periplasmic binding protein-like II"/>
    <property type="match status" value="1"/>
</dbReference>
<dbReference type="Pfam" id="PF01547">
    <property type="entry name" value="SBP_bac_1"/>
    <property type="match status" value="1"/>
</dbReference>
<sequence length="435" mass="47828">MKKLFLTSLLLVAMMAAVFAGGKSDDGVSADGSVTLSVYMQIDLANPQYIYWPKTLEAFAAKYPNIKLEFEYVSGEQFHDKFQAMAAANDIPDLFTCYAGARSNYILERGMVKDLRSYLTDDFKSHYNEAIWQPQGPNGEIYIISPNMAVCTVVYVNTRLQKELGLSMPKTLDEMIAQVPAIRAAGYTPLMFANKGQWQAQSFLLSMLTDRMGGTAWFDKAMSGQAKFTDKPFVDAIAVIKRMVDERLFPAGVNQLEGPEAWGDFVQGKSVYLLDAGWRISALKGAATPAEFAAYQAIAFPAVPGEVVHGSSAATLGEALAMNKNLSGPKADAAWKFLSFIYGFEGSDILMQHGTVPTYKLDYSKYNLDTLNRQYIDLINSQSMGYVIDAKMDGEGVNNILNPGIQAVMMGAKTPAQLASEYETWVAANDSNRKK</sequence>
<keyword evidence="4 8" id="KW-0732">Signal</keyword>
<dbReference type="PANTHER" id="PTHR43649">
    <property type="entry name" value="ARABINOSE-BINDING PROTEIN-RELATED"/>
    <property type="match status" value="1"/>
</dbReference>
<dbReference type="KEGG" id="bhc:JFL75_02160"/>
<evidence type="ECO:0000256" key="5">
    <source>
        <dbReference type="ARBA" id="ARBA00023136"/>
    </source>
</evidence>
<dbReference type="InterPro" id="IPR050490">
    <property type="entry name" value="Bact_solute-bd_prot1"/>
</dbReference>
<feature type="chain" id="PRO_5031171366" evidence="8">
    <location>
        <begin position="21"/>
        <end position="435"/>
    </location>
</feature>
<evidence type="ECO:0000256" key="2">
    <source>
        <dbReference type="ARBA" id="ARBA00008520"/>
    </source>
</evidence>
<evidence type="ECO:0000256" key="1">
    <source>
        <dbReference type="ARBA" id="ARBA00004418"/>
    </source>
</evidence>
<evidence type="ECO:0000256" key="6">
    <source>
        <dbReference type="ARBA" id="ARBA00023139"/>
    </source>
</evidence>
<name>A0A7T7XNV1_9SPIR</name>
<dbReference type="RefSeq" id="WP_215627046.1">
    <property type="nucleotide sequence ID" value="NZ_CP067089.2"/>
</dbReference>
<dbReference type="InterPro" id="IPR006059">
    <property type="entry name" value="SBP"/>
</dbReference>
<dbReference type="GO" id="GO:0042597">
    <property type="term" value="C:periplasmic space"/>
    <property type="evidence" value="ECO:0007669"/>
    <property type="project" value="UniProtKB-SubCell"/>
</dbReference>
<reference evidence="9" key="1">
    <citation type="submission" date="2021-01" db="EMBL/GenBank/DDBJ databases">
        <title>Description of Breznakiella homolactica.</title>
        <authorList>
            <person name="Song Y."/>
            <person name="Brune A."/>
        </authorList>
    </citation>
    <scope>NUCLEOTIDE SEQUENCE</scope>
    <source>
        <strain evidence="9">RmG30</strain>
    </source>
</reference>
<keyword evidence="10" id="KW-1185">Reference proteome</keyword>
<organism evidence="9 10">
    <name type="scientific">Breznakiella homolactica</name>
    <dbReference type="NCBI Taxonomy" id="2798577"/>
    <lineage>
        <taxon>Bacteria</taxon>
        <taxon>Pseudomonadati</taxon>
        <taxon>Spirochaetota</taxon>
        <taxon>Spirochaetia</taxon>
        <taxon>Spirochaetales</taxon>
        <taxon>Breznakiellaceae</taxon>
        <taxon>Breznakiella</taxon>
    </lineage>
</organism>
<evidence type="ECO:0000313" key="10">
    <source>
        <dbReference type="Proteomes" id="UP000595917"/>
    </source>
</evidence>